<dbReference type="PANTHER" id="PTHR10884:SF14">
    <property type="entry name" value="NADH DEHYDROGENASE [UBIQUINONE] IRON-SULFUR PROTEIN 3, MITOCHONDRIAL"/>
    <property type="match status" value="1"/>
</dbReference>
<dbReference type="GO" id="GO:0005886">
    <property type="term" value="C:plasma membrane"/>
    <property type="evidence" value="ECO:0007669"/>
    <property type="project" value="UniProtKB-SubCell"/>
</dbReference>
<organism evidence="7">
    <name type="scientific">Schlesneria paludicola</name>
    <dbReference type="NCBI Taxonomy" id="360056"/>
    <lineage>
        <taxon>Bacteria</taxon>
        <taxon>Pseudomonadati</taxon>
        <taxon>Planctomycetota</taxon>
        <taxon>Planctomycetia</taxon>
        <taxon>Planctomycetales</taxon>
        <taxon>Planctomycetaceae</taxon>
        <taxon>Schlesneria</taxon>
    </lineage>
</organism>
<dbReference type="Pfam" id="PF00329">
    <property type="entry name" value="Complex1_30kDa"/>
    <property type="match status" value="1"/>
</dbReference>
<dbReference type="SUPFAM" id="SSF143243">
    <property type="entry name" value="Nqo5-like"/>
    <property type="match status" value="1"/>
</dbReference>
<dbReference type="InterPro" id="IPR001268">
    <property type="entry name" value="NADH_UbQ_OxRdtase_30kDa_su"/>
</dbReference>
<accession>A0A7C4LNF0</accession>
<dbReference type="InterPro" id="IPR020396">
    <property type="entry name" value="NADH_UbQ_OxRdtase_CS"/>
</dbReference>
<dbReference type="EMBL" id="DSVQ01000019">
    <property type="protein sequence ID" value="HGT40856.1"/>
    <property type="molecule type" value="Genomic_DNA"/>
</dbReference>
<keyword evidence="3" id="KW-0472">Membrane</keyword>
<comment type="similarity">
    <text evidence="1 3 4">Belongs to the complex I 30 kDa subunit family.</text>
</comment>
<proteinExistence type="inferred from homology"/>
<dbReference type="GO" id="GO:0050136">
    <property type="term" value="F:NADH dehydrogenase (quinone) (non-electrogenic) activity"/>
    <property type="evidence" value="ECO:0007669"/>
    <property type="project" value="UniProtKB-UniRule"/>
</dbReference>
<dbReference type="AlphaFoldDB" id="A0A7C4LNF0"/>
<comment type="caution">
    <text evidence="7">The sequence shown here is derived from an EMBL/GenBank/DDBJ whole genome shotgun (WGS) entry which is preliminary data.</text>
</comment>
<evidence type="ECO:0000313" key="7">
    <source>
        <dbReference type="EMBL" id="HGT40856.1"/>
    </source>
</evidence>
<keyword evidence="3 4" id="KW-1278">Translocase</keyword>
<comment type="function">
    <text evidence="3">NDH-1 shuttles electrons from NADH, via FMN and iron-sulfur (Fe-S) centers, to quinones in the respiratory chain. The immediate electron acceptor for the enzyme in this species is believed to be ubiquinone. Couples the redox reaction to proton translocation (for every two electrons transferred, four hydrogen ions are translocated across the cytoplasmic membrane), and thus conserves the redox energy in a proton gradient.</text>
</comment>
<evidence type="ECO:0000256" key="2">
    <source>
        <dbReference type="ARBA" id="ARBA00022448"/>
    </source>
</evidence>
<keyword evidence="2 3" id="KW-0813">Transport</keyword>
<dbReference type="EC" id="7.1.1.-" evidence="3"/>
<keyword evidence="3" id="KW-0830">Ubiquinone</keyword>
<evidence type="ECO:0000256" key="4">
    <source>
        <dbReference type="RuleBase" id="RU003456"/>
    </source>
</evidence>
<evidence type="ECO:0000256" key="3">
    <source>
        <dbReference type="HAMAP-Rule" id="MF_01357"/>
    </source>
</evidence>
<protein>
    <recommendedName>
        <fullName evidence="3">NADH-quinone oxidoreductase subunit C</fullName>
        <ecNumber evidence="3">7.1.1.-</ecNumber>
    </recommendedName>
    <alternativeName>
        <fullName evidence="3">NADH dehydrogenase I subunit C</fullName>
    </alternativeName>
    <alternativeName>
        <fullName evidence="3">NDH-1 subunit C</fullName>
    </alternativeName>
</protein>
<feature type="domain" description="NADH:ubiquinone oxidoreductase 30kDa subunit" evidence="6">
    <location>
        <begin position="31"/>
        <end position="165"/>
    </location>
</feature>
<dbReference type="PROSITE" id="PS00542">
    <property type="entry name" value="COMPLEX1_30K"/>
    <property type="match status" value="1"/>
</dbReference>
<dbReference type="InterPro" id="IPR037232">
    <property type="entry name" value="NADH_quin_OxRdtase_su_C/D-like"/>
</dbReference>
<comment type="catalytic activity">
    <reaction evidence="3 5">
        <text>a quinone + NADH + 5 H(+)(in) = a quinol + NAD(+) + 4 H(+)(out)</text>
        <dbReference type="Rhea" id="RHEA:57888"/>
        <dbReference type="ChEBI" id="CHEBI:15378"/>
        <dbReference type="ChEBI" id="CHEBI:24646"/>
        <dbReference type="ChEBI" id="CHEBI:57540"/>
        <dbReference type="ChEBI" id="CHEBI:57945"/>
        <dbReference type="ChEBI" id="CHEBI:132124"/>
    </reaction>
</comment>
<sequence>MQLADIHQLLIERFGPQQILALHTASKDPWIEVAPRAIREVCEFLRDDPRTAFDGMNNLCAADWLETDPKKKNPVEPHLEVVYHLYSYTHRHFCKLKVKLPRWRDNVVGQLPQLPSVAGVWDIANWHEREAYDLVGVEFLGHPNLKRILCPEDWEGHPLRKDYEFPLEYHGIRGK</sequence>
<evidence type="ECO:0000256" key="5">
    <source>
        <dbReference type="RuleBase" id="RU003582"/>
    </source>
</evidence>
<comment type="subcellular location">
    <subcellularLocation>
        <location evidence="3">Cell membrane</location>
        <topology evidence="3">Peripheral membrane protein</topology>
        <orientation evidence="3">Cytoplasmic side</orientation>
    </subcellularLocation>
</comment>
<keyword evidence="3 4" id="KW-0520">NAD</keyword>
<dbReference type="GO" id="GO:0048038">
    <property type="term" value="F:quinone binding"/>
    <property type="evidence" value="ECO:0007669"/>
    <property type="project" value="UniProtKB-KW"/>
</dbReference>
<evidence type="ECO:0000256" key="1">
    <source>
        <dbReference type="ARBA" id="ARBA00007569"/>
    </source>
</evidence>
<comment type="subunit">
    <text evidence="3">NDH-1 is composed of 14 different subunits. Subunits NuoB, C, D, E, F, and G constitute the peripheral sector of the complex.</text>
</comment>
<gene>
    <name evidence="3" type="primary">nuoC</name>
    <name evidence="7" type="ORF">ENS64_16550</name>
</gene>
<dbReference type="HAMAP" id="MF_01357">
    <property type="entry name" value="NDH1_NuoC"/>
    <property type="match status" value="1"/>
</dbReference>
<dbReference type="InterPro" id="IPR010218">
    <property type="entry name" value="NADH_DH_suC"/>
</dbReference>
<keyword evidence="3" id="KW-1003">Cell membrane</keyword>
<reference evidence="7" key="1">
    <citation type="journal article" date="2020" name="mSystems">
        <title>Genome- and Community-Level Interaction Insights into Carbon Utilization and Element Cycling Functions of Hydrothermarchaeota in Hydrothermal Sediment.</title>
        <authorList>
            <person name="Zhou Z."/>
            <person name="Liu Y."/>
            <person name="Xu W."/>
            <person name="Pan J."/>
            <person name="Luo Z.H."/>
            <person name="Li M."/>
        </authorList>
    </citation>
    <scope>NUCLEOTIDE SEQUENCE [LARGE SCALE GENOMIC DNA]</scope>
    <source>
        <strain evidence="7">SpSt-508</strain>
    </source>
</reference>
<name>A0A7C4LNF0_9PLAN</name>
<keyword evidence="3 5" id="KW-0874">Quinone</keyword>
<dbReference type="GO" id="GO:0008137">
    <property type="term" value="F:NADH dehydrogenase (ubiquinone) activity"/>
    <property type="evidence" value="ECO:0007669"/>
    <property type="project" value="InterPro"/>
</dbReference>
<evidence type="ECO:0000259" key="6">
    <source>
        <dbReference type="Pfam" id="PF00329"/>
    </source>
</evidence>
<dbReference type="PANTHER" id="PTHR10884">
    <property type="entry name" value="NADH DEHYDROGENASE UBIQUINONE IRON-SULFUR PROTEIN 3"/>
    <property type="match status" value="1"/>
</dbReference>
<dbReference type="Gene3D" id="3.30.460.80">
    <property type="entry name" value="NADH:ubiquinone oxidoreductase, 30kDa subunit"/>
    <property type="match status" value="1"/>
</dbReference>